<evidence type="ECO:0000313" key="2">
    <source>
        <dbReference type="Proteomes" id="UP000053989"/>
    </source>
</evidence>
<keyword evidence="2" id="KW-1185">Reference proteome</keyword>
<accession>A0A0C3EBG1</accession>
<proteinExistence type="predicted"/>
<name>A0A0C3EBG1_9AGAM</name>
<dbReference type="HOGENOM" id="CLU_3033698_0_0_1"/>
<dbReference type="InParanoid" id="A0A0C3EBG1"/>
<protein>
    <submittedName>
        <fullName evidence="1">Uncharacterized protein</fullName>
    </submittedName>
</protein>
<dbReference type="Proteomes" id="UP000053989">
    <property type="component" value="Unassembled WGS sequence"/>
</dbReference>
<dbReference type="AlphaFoldDB" id="A0A0C3EBG1"/>
<organism evidence="1 2">
    <name type="scientific">Scleroderma citrinum Foug A</name>
    <dbReference type="NCBI Taxonomy" id="1036808"/>
    <lineage>
        <taxon>Eukaryota</taxon>
        <taxon>Fungi</taxon>
        <taxon>Dikarya</taxon>
        <taxon>Basidiomycota</taxon>
        <taxon>Agaricomycotina</taxon>
        <taxon>Agaricomycetes</taxon>
        <taxon>Agaricomycetidae</taxon>
        <taxon>Boletales</taxon>
        <taxon>Sclerodermatineae</taxon>
        <taxon>Sclerodermataceae</taxon>
        <taxon>Scleroderma</taxon>
    </lineage>
</organism>
<sequence length="55" mass="6348">MRLYSNYIVAEVCTRTQDQFLIPMPTVLIGPTAQRDHQLVLGRMKLMHHPGRVSQ</sequence>
<gene>
    <name evidence="1" type="ORF">SCLCIDRAFT_501555</name>
</gene>
<evidence type="ECO:0000313" key="1">
    <source>
        <dbReference type="EMBL" id="KIM70060.1"/>
    </source>
</evidence>
<dbReference type="EMBL" id="KN822005">
    <property type="protein sequence ID" value="KIM70060.1"/>
    <property type="molecule type" value="Genomic_DNA"/>
</dbReference>
<reference evidence="1 2" key="1">
    <citation type="submission" date="2014-04" db="EMBL/GenBank/DDBJ databases">
        <authorList>
            <consortium name="DOE Joint Genome Institute"/>
            <person name="Kuo A."/>
            <person name="Kohler A."/>
            <person name="Nagy L.G."/>
            <person name="Floudas D."/>
            <person name="Copeland A."/>
            <person name="Barry K.W."/>
            <person name="Cichocki N."/>
            <person name="Veneault-Fourrey C."/>
            <person name="LaButti K."/>
            <person name="Lindquist E.A."/>
            <person name="Lipzen A."/>
            <person name="Lundell T."/>
            <person name="Morin E."/>
            <person name="Murat C."/>
            <person name="Sun H."/>
            <person name="Tunlid A."/>
            <person name="Henrissat B."/>
            <person name="Grigoriev I.V."/>
            <person name="Hibbett D.S."/>
            <person name="Martin F."/>
            <person name="Nordberg H.P."/>
            <person name="Cantor M.N."/>
            <person name="Hua S.X."/>
        </authorList>
    </citation>
    <scope>NUCLEOTIDE SEQUENCE [LARGE SCALE GENOMIC DNA]</scope>
    <source>
        <strain evidence="1 2">Foug A</strain>
    </source>
</reference>
<reference evidence="2" key="2">
    <citation type="submission" date="2015-01" db="EMBL/GenBank/DDBJ databases">
        <title>Evolutionary Origins and Diversification of the Mycorrhizal Mutualists.</title>
        <authorList>
            <consortium name="DOE Joint Genome Institute"/>
            <consortium name="Mycorrhizal Genomics Consortium"/>
            <person name="Kohler A."/>
            <person name="Kuo A."/>
            <person name="Nagy L.G."/>
            <person name="Floudas D."/>
            <person name="Copeland A."/>
            <person name="Barry K.W."/>
            <person name="Cichocki N."/>
            <person name="Veneault-Fourrey C."/>
            <person name="LaButti K."/>
            <person name="Lindquist E.A."/>
            <person name="Lipzen A."/>
            <person name="Lundell T."/>
            <person name="Morin E."/>
            <person name="Murat C."/>
            <person name="Riley R."/>
            <person name="Ohm R."/>
            <person name="Sun H."/>
            <person name="Tunlid A."/>
            <person name="Henrissat B."/>
            <person name="Grigoriev I.V."/>
            <person name="Hibbett D.S."/>
            <person name="Martin F."/>
        </authorList>
    </citation>
    <scope>NUCLEOTIDE SEQUENCE [LARGE SCALE GENOMIC DNA]</scope>
    <source>
        <strain evidence="2">Foug A</strain>
    </source>
</reference>